<comment type="caution">
    <text evidence="2">The sequence shown here is derived from an EMBL/GenBank/DDBJ whole genome shotgun (WGS) entry which is preliminary data.</text>
</comment>
<organism evidence="2 3">
    <name type="scientific">Streptomyces iconiensis</name>
    <dbReference type="NCBI Taxonomy" id="1384038"/>
    <lineage>
        <taxon>Bacteria</taxon>
        <taxon>Bacillati</taxon>
        <taxon>Actinomycetota</taxon>
        <taxon>Actinomycetes</taxon>
        <taxon>Kitasatosporales</taxon>
        <taxon>Streptomycetaceae</taxon>
        <taxon>Streptomyces</taxon>
    </lineage>
</organism>
<evidence type="ECO:0000313" key="2">
    <source>
        <dbReference type="EMBL" id="MDJ1137223.1"/>
    </source>
</evidence>
<dbReference type="SUPFAM" id="SSF46785">
    <property type="entry name" value="Winged helix' DNA-binding domain"/>
    <property type="match status" value="1"/>
</dbReference>
<feature type="region of interest" description="Disordered" evidence="1">
    <location>
        <begin position="67"/>
        <end position="180"/>
    </location>
</feature>
<dbReference type="Proteomes" id="UP001214441">
    <property type="component" value="Unassembled WGS sequence"/>
</dbReference>
<gene>
    <name evidence="2" type="ORF">NMN56_035815</name>
</gene>
<sequence length="180" mass="19051">MSSGEPAESTNVNSTCVRRVPGPLRDAGPVRSRPGAHSGSELATAARHITPAQVWRLLQGPAPVLGPHGAAPTCSVGRGVQESLAARQGRRRGRRDRAGAVHRARRPGAGRGIPNRPARGRKQHPIHTTVPMSWDTANGAETWQRTMSPTSDVRSSRADSASCAHCRSRTSAVSSPAWPS</sequence>
<feature type="compositionally biased region" description="Polar residues" evidence="1">
    <location>
        <begin position="135"/>
        <end position="150"/>
    </location>
</feature>
<protein>
    <submittedName>
        <fullName evidence="2">Rrf2 family transcriptional regulator</fullName>
    </submittedName>
</protein>
<dbReference type="RefSeq" id="WP_274044235.1">
    <property type="nucleotide sequence ID" value="NZ_JANCPR020000053.1"/>
</dbReference>
<feature type="compositionally biased region" description="Polar residues" evidence="1">
    <location>
        <begin position="1"/>
        <end position="16"/>
    </location>
</feature>
<feature type="compositionally biased region" description="Basic residues" evidence="1">
    <location>
        <begin position="88"/>
        <end position="108"/>
    </location>
</feature>
<name>A0ABT7A7A7_9ACTN</name>
<reference evidence="2 3" key="1">
    <citation type="submission" date="2023-05" db="EMBL/GenBank/DDBJ databases">
        <title>Streptantibioticus silvisoli sp. nov., acidotolerant actinomycetes 1 from pine litter.</title>
        <authorList>
            <person name="Swiecimska M."/>
            <person name="Golinska P."/>
            <person name="Sangal V."/>
            <person name="Wachnowicz B."/>
            <person name="Goodfellow M."/>
        </authorList>
    </citation>
    <scope>NUCLEOTIDE SEQUENCE [LARGE SCALE GENOMIC DNA]</scope>
    <source>
        <strain evidence="2 3">DSM 42109</strain>
    </source>
</reference>
<keyword evidence="3" id="KW-1185">Reference proteome</keyword>
<dbReference type="EMBL" id="JANCPR020000053">
    <property type="protein sequence ID" value="MDJ1137223.1"/>
    <property type="molecule type" value="Genomic_DNA"/>
</dbReference>
<feature type="region of interest" description="Disordered" evidence="1">
    <location>
        <begin position="1"/>
        <end position="42"/>
    </location>
</feature>
<dbReference type="Gene3D" id="1.10.10.10">
    <property type="entry name" value="Winged helix-like DNA-binding domain superfamily/Winged helix DNA-binding domain"/>
    <property type="match status" value="1"/>
</dbReference>
<dbReference type="InterPro" id="IPR036390">
    <property type="entry name" value="WH_DNA-bd_sf"/>
</dbReference>
<evidence type="ECO:0000313" key="3">
    <source>
        <dbReference type="Proteomes" id="UP001214441"/>
    </source>
</evidence>
<proteinExistence type="predicted"/>
<dbReference type="InterPro" id="IPR036388">
    <property type="entry name" value="WH-like_DNA-bd_sf"/>
</dbReference>
<dbReference type="Pfam" id="PF02082">
    <property type="entry name" value="Rrf2"/>
    <property type="match status" value="1"/>
</dbReference>
<accession>A0ABT7A7A7</accession>
<dbReference type="InterPro" id="IPR000944">
    <property type="entry name" value="Tscrpt_reg_Rrf2"/>
</dbReference>
<evidence type="ECO:0000256" key="1">
    <source>
        <dbReference type="SAM" id="MobiDB-lite"/>
    </source>
</evidence>